<reference evidence="2 3" key="1">
    <citation type="submission" date="2018-03" db="EMBL/GenBank/DDBJ databases">
        <title>Ahniella affigens gen. nov., sp. nov., a gammaproteobacterium isolated from sandy soil near a stream.</title>
        <authorList>
            <person name="Ko Y."/>
            <person name="Kim J.-H."/>
        </authorList>
    </citation>
    <scope>NUCLEOTIDE SEQUENCE [LARGE SCALE GENOMIC DNA]</scope>
    <source>
        <strain evidence="2 3">D13</strain>
    </source>
</reference>
<gene>
    <name evidence="2" type="ORF">C7S18_13065</name>
</gene>
<dbReference type="AlphaFoldDB" id="A0A2P1PTC0"/>
<feature type="coiled-coil region" evidence="1">
    <location>
        <begin position="275"/>
        <end position="302"/>
    </location>
</feature>
<dbReference type="Proteomes" id="UP000241074">
    <property type="component" value="Chromosome"/>
</dbReference>
<dbReference type="KEGG" id="xba:C7S18_13065"/>
<evidence type="ECO:0000313" key="2">
    <source>
        <dbReference type="EMBL" id="AVP98072.1"/>
    </source>
</evidence>
<dbReference type="Pfam" id="PF19911">
    <property type="entry name" value="DUF6384"/>
    <property type="match status" value="2"/>
</dbReference>
<sequence>MHCLLHSDTDAWNNAGPVAIDCVSPAQTSLNRAIDSVLLHPYLPYVPDHCELGWSQSNLPASDALMSTSQNLPSPHQPNTSDAKLDDLMLAMDVVDTLRHEQELIHRELNDDARDAAFVARIREIYAAQGIAVSEDIIRQGVEALKQDRFSYQPPPRTFSVRLAEFYVDRWRWFKRGLITGTVLGALWLVAALPGQIAESFATRNFNQAVAEVEDGLSQHQAVIESFAEQASALNPERAPIAGAAITQIKLDSSAAIQALRADSTQIASLAAIDADAFQADRDAAARQLEAEQTRLASFKKRIDEVRYALVRGERLLGLDQQYQTAGALLAGVSLGADASQQLDASRQSIEAALRAGDVERAQASVQKFRQAAQQVDLSYELRIVNRPGVQSGIRRRENSQQEGRSYYLVVEAVDADGQVLSIPVINEETQQVNDVRIFAVRVDESEYHRVREDKQDNGLIDQPIVGTKARGDLEPTYQVKVVGGTITKW</sequence>
<dbReference type="InterPro" id="IPR045964">
    <property type="entry name" value="DUF6384"/>
</dbReference>
<dbReference type="EMBL" id="CP027860">
    <property type="protein sequence ID" value="AVP98072.1"/>
    <property type="molecule type" value="Genomic_DNA"/>
</dbReference>
<evidence type="ECO:0000313" key="3">
    <source>
        <dbReference type="Proteomes" id="UP000241074"/>
    </source>
</evidence>
<accession>A0A2P1PTC0</accession>
<evidence type="ECO:0000256" key="1">
    <source>
        <dbReference type="SAM" id="Coils"/>
    </source>
</evidence>
<name>A0A2P1PTC0_9GAMM</name>
<reference evidence="2 3" key="2">
    <citation type="submission" date="2018-03" db="EMBL/GenBank/DDBJ databases">
        <authorList>
            <person name="Keele B.F."/>
        </authorList>
    </citation>
    <scope>NUCLEOTIDE SEQUENCE [LARGE SCALE GENOMIC DNA]</scope>
    <source>
        <strain evidence="2 3">D13</strain>
    </source>
</reference>
<organism evidence="2 3">
    <name type="scientific">Ahniella affigens</name>
    <dbReference type="NCBI Taxonomy" id="2021234"/>
    <lineage>
        <taxon>Bacteria</taxon>
        <taxon>Pseudomonadati</taxon>
        <taxon>Pseudomonadota</taxon>
        <taxon>Gammaproteobacteria</taxon>
        <taxon>Lysobacterales</taxon>
        <taxon>Rhodanobacteraceae</taxon>
        <taxon>Ahniella</taxon>
    </lineage>
</organism>
<keyword evidence="3" id="KW-1185">Reference proteome</keyword>
<protein>
    <submittedName>
        <fullName evidence="2">Uncharacterized protein</fullName>
    </submittedName>
</protein>
<keyword evidence="1" id="KW-0175">Coiled coil</keyword>
<proteinExistence type="predicted"/>